<proteinExistence type="predicted"/>
<evidence type="ECO:0000313" key="1">
    <source>
        <dbReference type="EMBL" id="MFL0168262.1"/>
    </source>
</evidence>
<protein>
    <submittedName>
        <fullName evidence="1">Uncharacterized protein</fullName>
    </submittedName>
</protein>
<accession>A0ABW8SC09</accession>
<name>A0ABW8SC09_9CLOT</name>
<gene>
    <name evidence="1" type="ORF">ACJDTP_24685</name>
</gene>
<keyword evidence="2" id="KW-1185">Reference proteome</keyword>
<sequence length="138" mass="16742">MQELKEFCGGKALYKNYDLLKQFDDDHGYELILEFADVYNDLINEIRAIERVVSILEEWKKEESWFNLRETTYEIDFYDCDRARRDNLPVKVTLPKAKQMLKESIIRYEMLNSIFLRMKHVFGKDEDKYLDGYFNIEE</sequence>
<comment type="caution">
    <text evidence="1">The sequence shown here is derived from an EMBL/GenBank/DDBJ whole genome shotgun (WGS) entry which is preliminary data.</text>
</comment>
<dbReference type="RefSeq" id="WP_406762729.1">
    <property type="nucleotide sequence ID" value="NZ_JBJIAB010000051.1"/>
</dbReference>
<evidence type="ECO:0000313" key="2">
    <source>
        <dbReference type="Proteomes" id="UP001623600"/>
    </source>
</evidence>
<organism evidence="1 2">
    <name type="scientific">Candidatus Clostridium helianthi</name>
    <dbReference type="NCBI Taxonomy" id="3381660"/>
    <lineage>
        <taxon>Bacteria</taxon>
        <taxon>Bacillati</taxon>
        <taxon>Bacillota</taxon>
        <taxon>Clostridia</taxon>
        <taxon>Eubacteriales</taxon>
        <taxon>Clostridiaceae</taxon>
        <taxon>Clostridium</taxon>
    </lineage>
</organism>
<dbReference type="EMBL" id="JBJIAB010000051">
    <property type="protein sequence ID" value="MFL0168262.1"/>
    <property type="molecule type" value="Genomic_DNA"/>
</dbReference>
<reference evidence="1 2" key="1">
    <citation type="submission" date="2024-11" db="EMBL/GenBank/DDBJ databases">
        <authorList>
            <person name="Heng Y.C."/>
            <person name="Lim A.C.H."/>
            <person name="Lee J.K.Y."/>
            <person name="Kittelmann S."/>
        </authorList>
    </citation>
    <scope>NUCLEOTIDE SEQUENCE [LARGE SCALE GENOMIC DNA]</scope>
    <source>
        <strain evidence="1 2">WILCCON 0112</strain>
    </source>
</reference>
<dbReference type="Proteomes" id="UP001623600">
    <property type="component" value="Unassembled WGS sequence"/>
</dbReference>